<reference evidence="1" key="1">
    <citation type="journal article" date="2018" name="Genome Biol.">
        <title>SKESA: strategic k-mer extension for scrupulous assemblies.</title>
        <authorList>
            <person name="Souvorov A."/>
            <person name="Agarwala R."/>
            <person name="Lipman D.J."/>
        </authorList>
    </citation>
    <scope>NUCLEOTIDE SEQUENCE</scope>
    <source>
        <strain evidence="1">HN1000</strain>
    </source>
</reference>
<dbReference type="EMBL" id="DAEPXK010000008">
    <property type="protein sequence ID" value="HBH1541658.1"/>
    <property type="molecule type" value="Genomic_DNA"/>
</dbReference>
<comment type="caution">
    <text evidence="1">The sequence shown here is derived from an EMBL/GenBank/DDBJ whole genome shotgun (WGS) entry which is preliminary data.</text>
</comment>
<evidence type="ECO:0000313" key="2">
    <source>
        <dbReference type="Proteomes" id="UP000878956"/>
    </source>
</evidence>
<sequence length="74" mass="9091">MIEQILNKRGSLLNLASEYLTEQDYLNFQRWYTYIHRKKDAYEASINEYLNYKDDKKLVMYVFNLKFQEALIEI</sequence>
<proteinExistence type="predicted"/>
<accession>A0AAN5VJZ6</accession>
<organism evidence="1 2">
    <name type="scientific">Clostridioides difficile</name>
    <name type="common">Peptoclostridium difficile</name>
    <dbReference type="NCBI Taxonomy" id="1496"/>
    <lineage>
        <taxon>Bacteria</taxon>
        <taxon>Bacillati</taxon>
        <taxon>Bacillota</taxon>
        <taxon>Clostridia</taxon>
        <taxon>Peptostreptococcales</taxon>
        <taxon>Peptostreptococcaceae</taxon>
        <taxon>Clostridioides</taxon>
    </lineage>
</organism>
<name>A0AAN5VJZ6_CLODI</name>
<dbReference type="AlphaFoldDB" id="A0AAN5VJZ6"/>
<gene>
    <name evidence="1" type="ORF">KRM00_001124</name>
</gene>
<dbReference type="Proteomes" id="UP000878956">
    <property type="component" value="Unassembled WGS sequence"/>
</dbReference>
<reference evidence="1" key="2">
    <citation type="submission" date="2021-06" db="EMBL/GenBank/DDBJ databases">
        <authorList>
            <consortium name="NCBI Pathogen Detection Project"/>
        </authorList>
    </citation>
    <scope>NUCLEOTIDE SEQUENCE</scope>
    <source>
        <strain evidence="1">HN1000</strain>
    </source>
</reference>
<evidence type="ECO:0000313" key="1">
    <source>
        <dbReference type="EMBL" id="HBH1541658.1"/>
    </source>
</evidence>
<dbReference type="RefSeq" id="WP_077709632.1">
    <property type="nucleotide sequence ID" value="NZ_FULL01000014.1"/>
</dbReference>
<protein>
    <submittedName>
        <fullName evidence="1">Uncharacterized protein</fullName>
    </submittedName>
</protein>